<proteinExistence type="predicted"/>
<dbReference type="RefSeq" id="WP_101237072.1">
    <property type="nucleotide sequence ID" value="NZ_PISJ01000018.1"/>
</dbReference>
<dbReference type="EMBL" id="PISJ01000018">
    <property type="protein sequence ID" value="PKF32174.1"/>
    <property type="molecule type" value="Genomic_DNA"/>
</dbReference>
<protein>
    <submittedName>
        <fullName evidence="1">Uncharacterized protein</fullName>
    </submittedName>
</protein>
<comment type="caution">
    <text evidence="1">The sequence shown here is derived from an EMBL/GenBank/DDBJ whole genome shotgun (WGS) entry which is preliminary data.</text>
</comment>
<organism evidence="1 2">
    <name type="scientific">Acinetobacter proteolyticus</name>
    <dbReference type="NCBI Taxonomy" id="1776741"/>
    <lineage>
        <taxon>Bacteria</taxon>
        <taxon>Pseudomonadati</taxon>
        <taxon>Pseudomonadota</taxon>
        <taxon>Gammaproteobacteria</taxon>
        <taxon>Moraxellales</taxon>
        <taxon>Moraxellaceae</taxon>
        <taxon>Acinetobacter</taxon>
    </lineage>
</organism>
<dbReference type="AlphaFoldDB" id="A0A2N0WCD5"/>
<name>A0A2N0WCD5_9GAMM</name>
<evidence type="ECO:0000313" key="2">
    <source>
        <dbReference type="Proteomes" id="UP000233553"/>
    </source>
</evidence>
<reference evidence="1 2" key="1">
    <citation type="submission" date="2017-12" db="EMBL/GenBank/DDBJ databases">
        <title>Draft Genome sequences of multiple microbial strains isolated from spacecraft associated surfaces.</title>
        <authorList>
            <person name="Seuylemezian A."/>
            <person name="Vaishampayan P."/>
            <person name="Venkateswaran K."/>
        </authorList>
    </citation>
    <scope>NUCLEOTIDE SEQUENCE [LARGE SCALE GENOMIC DNA]</scope>
    <source>
        <strain evidence="1 2">2P01AA</strain>
    </source>
</reference>
<gene>
    <name evidence="1" type="ORF">CW311_15270</name>
</gene>
<dbReference type="Proteomes" id="UP000233553">
    <property type="component" value="Unassembled WGS sequence"/>
</dbReference>
<accession>A0A2N0WCD5</accession>
<evidence type="ECO:0000313" key="1">
    <source>
        <dbReference type="EMBL" id="PKF32174.1"/>
    </source>
</evidence>
<sequence length="329" mass="38702">MNQAINLLPNNWCNMPQLKLGLSCHSVDQNEIEVLTSVQKALIRMEQDSFKVFTDKKQIKLSLECIAFFRLLPSIAQLRFKTDQSLELNPYLQVIFEEVSNPMHEQFLCGNHMFLGMEYYLNTINRIKFALTYNKCALKHLKRLTPIREQTNQQKKYFSNLLTKNQELSCFQVDLPIWDYPTIINSASMISNEKNAIKILKSYLKNIHAAPIFDQKLCDIQWRVVKNIHGNMIGQILIYVVEVEEVYQPYLKKLWIDMVKGEHLNSSFYLEPSITSLNCYMGNGLALKEWKKKLDLLHTYLEFYSYKANGICFEWKSYTGNFYQLKLKE</sequence>